<accession>A0A645E7T1</accession>
<dbReference type="AlphaFoldDB" id="A0A645E7T1"/>
<keyword evidence="3" id="KW-0804">Transcription</keyword>
<dbReference type="GO" id="GO:0043565">
    <property type="term" value="F:sequence-specific DNA binding"/>
    <property type="evidence" value="ECO:0007669"/>
    <property type="project" value="InterPro"/>
</dbReference>
<dbReference type="Pfam" id="PF17853">
    <property type="entry name" value="GGDEF_2"/>
    <property type="match status" value="1"/>
</dbReference>
<evidence type="ECO:0000256" key="3">
    <source>
        <dbReference type="ARBA" id="ARBA00023163"/>
    </source>
</evidence>
<dbReference type="Gene3D" id="1.10.10.60">
    <property type="entry name" value="Homeodomain-like"/>
    <property type="match status" value="2"/>
</dbReference>
<evidence type="ECO:0000313" key="5">
    <source>
        <dbReference type="EMBL" id="MPM97288.1"/>
    </source>
</evidence>
<gene>
    <name evidence="5" type="primary">rhaR_142</name>
    <name evidence="5" type="ORF">SDC9_144461</name>
</gene>
<proteinExistence type="predicted"/>
<feature type="domain" description="HTH araC/xylS-type" evidence="4">
    <location>
        <begin position="226"/>
        <end position="324"/>
    </location>
</feature>
<dbReference type="SUPFAM" id="SSF46689">
    <property type="entry name" value="Homeodomain-like"/>
    <property type="match status" value="1"/>
</dbReference>
<dbReference type="InterPro" id="IPR009057">
    <property type="entry name" value="Homeodomain-like_sf"/>
</dbReference>
<keyword evidence="1" id="KW-0805">Transcription regulation</keyword>
<dbReference type="SMART" id="SM00342">
    <property type="entry name" value="HTH_ARAC"/>
    <property type="match status" value="1"/>
</dbReference>
<dbReference type="InterPro" id="IPR018060">
    <property type="entry name" value="HTH_AraC"/>
</dbReference>
<evidence type="ECO:0000256" key="1">
    <source>
        <dbReference type="ARBA" id="ARBA00023015"/>
    </source>
</evidence>
<name>A0A645E7T1_9ZZZZ</name>
<protein>
    <submittedName>
        <fullName evidence="5">HTH-type transcriptional activator RhaR</fullName>
    </submittedName>
</protein>
<reference evidence="5" key="1">
    <citation type="submission" date="2019-08" db="EMBL/GenBank/DDBJ databases">
        <authorList>
            <person name="Kucharzyk K."/>
            <person name="Murdoch R.W."/>
            <person name="Higgins S."/>
            <person name="Loffler F."/>
        </authorList>
    </citation>
    <scope>NUCLEOTIDE SEQUENCE</scope>
</reference>
<dbReference type="PANTHER" id="PTHR43280">
    <property type="entry name" value="ARAC-FAMILY TRANSCRIPTIONAL REGULATOR"/>
    <property type="match status" value="1"/>
</dbReference>
<dbReference type="EMBL" id="VSSQ01043587">
    <property type="protein sequence ID" value="MPM97288.1"/>
    <property type="molecule type" value="Genomic_DNA"/>
</dbReference>
<evidence type="ECO:0000256" key="2">
    <source>
        <dbReference type="ARBA" id="ARBA00023125"/>
    </source>
</evidence>
<keyword evidence="2" id="KW-0238">DNA-binding</keyword>
<sequence>MFKDLLGNSAWTPTFVVGTNPAESFLLYAAGRLIDSYDDIIKGCSRVTEEISIRLPFSVTIGIGRPQSALQDVPKSYREANIAMSYRFVIGSGQTIPFSSVNEYSDVKFNFPISIERRLCDCIRAANLARLHDTLRELFISRETSMMLQLLGPQSVYTHYVNIVFSLLHEMGYGTNDLLEELANIGIDLYGTTEIDDFEASFTDFCSSAVSLLSKKRTPTAEQVLEKTLQFIEENYQMDLTISNLSSELQYSPTHLNRMLKHACGNTFNDLLCKKRIETAKNLLATSSLTVCDIAKTTGFNCVQSFGRVFRSLEGVSPTMFRSKVQIVKILTSTI</sequence>
<dbReference type="GO" id="GO:0003700">
    <property type="term" value="F:DNA-binding transcription factor activity"/>
    <property type="evidence" value="ECO:0007669"/>
    <property type="project" value="InterPro"/>
</dbReference>
<evidence type="ECO:0000259" key="4">
    <source>
        <dbReference type="PROSITE" id="PS01124"/>
    </source>
</evidence>
<dbReference type="PANTHER" id="PTHR43280:SF2">
    <property type="entry name" value="HTH-TYPE TRANSCRIPTIONAL REGULATOR EXSA"/>
    <property type="match status" value="1"/>
</dbReference>
<comment type="caution">
    <text evidence="5">The sequence shown here is derived from an EMBL/GenBank/DDBJ whole genome shotgun (WGS) entry which is preliminary data.</text>
</comment>
<dbReference type="InterPro" id="IPR041522">
    <property type="entry name" value="CdaR_GGDEF"/>
</dbReference>
<organism evidence="5">
    <name type="scientific">bioreactor metagenome</name>
    <dbReference type="NCBI Taxonomy" id="1076179"/>
    <lineage>
        <taxon>unclassified sequences</taxon>
        <taxon>metagenomes</taxon>
        <taxon>ecological metagenomes</taxon>
    </lineage>
</organism>
<dbReference type="PROSITE" id="PS01124">
    <property type="entry name" value="HTH_ARAC_FAMILY_2"/>
    <property type="match status" value="1"/>
</dbReference>
<dbReference type="Pfam" id="PF12833">
    <property type="entry name" value="HTH_18"/>
    <property type="match status" value="1"/>
</dbReference>